<comment type="caution">
    <text evidence="1">The sequence shown here is derived from an EMBL/GenBank/DDBJ whole genome shotgun (WGS) entry which is preliminary data.</text>
</comment>
<reference evidence="1 2" key="1">
    <citation type="submission" date="2018-06" db="EMBL/GenBank/DDBJ databases">
        <title>Comparative genomics reveals the genomic features of Rhizophagus irregularis, R. cerebriforme, R. diaphanum and Gigaspora rosea, and their symbiotic lifestyle signature.</title>
        <authorList>
            <person name="Morin E."/>
            <person name="San Clemente H."/>
            <person name="Chen E.C.H."/>
            <person name="De La Providencia I."/>
            <person name="Hainaut M."/>
            <person name="Kuo A."/>
            <person name="Kohler A."/>
            <person name="Murat C."/>
            <person name="Tang N."/>
            <person name="Roy S."/>
            <person name="Loubradou J."/>
            <person name="Henrissat B."/>
            <person name="Grigoriev I.V."/>
            <person name="Corradi N."/>
            <person name="Roux C."/>
            <person name="Martin F.M."/>
        </authorList>
    </citation>
    <scope>NUCLEOTIDE SEQUENCE [LARGE SCALE GENOMIC DNA]</scope>
    <source>
        <strain evidence="1 2">DAOM 194757</strain>
    </source>
</reference>
<protein>
    <submittedName>
        <fullName evidence="1">Uncharacterized protein</fullName>
    </submittedName>
</protein>
<evidence type="ECO:0000313" key="1">
    <source>
        <dbReference type="EMBL" id="RIB18181.1"/>
    </source>
</evidence>
<sequence>MKSVRATSNESVGSKLPVKIFFKKKSLLDWVHNNRSGSELPVTKVLASGSKLPVMEERVQPWVQTPVIKGWIQTTNNEGLVSKLPPWAYNISNEGQFKQQERLDSKLLIKTFFFNSVRSGSELPVTKVGSSLGFKTTNDGRAGSDSSLGF</sequence>
<gene>
    <name evidence="1" type="ORF">C2G38_2311123</name>
</gene>
<accession>A0A397V8E3</accession>
<dbReference type="Proteomes" id="UP000266673">
    <property type="component" value="Unassembled WGS sequence"/>
</dbReference>
<dbReference type="AlphaFoldDB" id="A0A397V8E3"/>
<evidence type="ECO:0000313" key="2">
    <source>
        <dbReference type="Proteomes" id="UP000266673"/>
    </source>
</evidence>
<proteinExistence type="predicted"/>
<keyword evidence="2" id="KW-1185">Reference proteome</keyword>
<name>A0A397V8E3_9GLOM</name>
<dbReference type="EMBL" id="QKWP01000556">
    <property type="protein sequence ID" value="RIB18181.1"/>
    <property type="molecule type" value="Genomic_DNA"/>
</dbReference>
<organism evidence="1 2">
    <name type="scientific">Gigaspora rosea</name>
    <dbReference type="NCBI Taxonomy" id="44941"/>
    <lineage>
        <taxon>Eukaryota</taxon>
        <taxon>Fungi</taxon>
        <taxon>Fungi incertae sedis</taxon>
        <taxon>Mucoromycota</taxon>
        <taxon>Glomeromycotina</taxon>
        <taxon>Glomeromycetes</taxon>
        <taxon>Diversisporales</taxon>
        <taxon>Gigasporaceae</taxon>
        <taxon>Gigaspora</taxon>
    </lineage>
</organism>